<dbReference type="Proteomes" id="UP001226160">
    <property type="component" value="Unassembled WGS sequence"/>
</dbReference>
<dbReference type="AlphaFoldDB" id="A0AAP4FBI3"/>
<dbReference type="GO" id="GO:0006235">
    <property type="term" value="P:dTTP biosynthetic process"/>
    <property type="evidence" value="ECO:0007669"/>
    <property type="project" value="UniProtKB-UniRule"/>
</dbReference>
<evidence type="ECO:0000256" key="10">
    <source>
        <dbReference type="HAMAP-Rule" id="MF_00165"/>
    </source>
</evidence>
<keyword evidence="6 10" id="KW-0547">Nucleotide-binding</keyword>
<evidence type="ECO:0000256" key="7">
    <source>
        <dbReference type="ARBA" id="ARBA00022777"/>
    </source>
</evidence>
<dbReference type="PANTHER" id="PTHR10344:SF4">
    <property type="entry name" value="UMP-CMP KINASE 2, MITOCHONDRIAL"/>
    <property type="match status" value="1"/>
</dbReference>
<dbReference type="GO" id="GO:0006227">
    <property type="term" value="P:dUDP biosynthetic process"/>
    <property type="evidence" value="ECO:0007669"/>
    <property type="project" value="TreeGrafter"/>
</dbReference>
<comment type="function">
    <text evidence="10">Phosphorylation of dTMP to form dTDP in both de novo and salvage pathways of dTTP synthesis.</text>
</comment>
<dbReference type="InterPro" id="IPR018095">
    <property type="entry name" value="Thymidylate_kin_CS"/>
</dbReference>
<dbReference type="InterPro" id="IPR039430">
    <property type="entry name" value="Thymidylate_kin-like_dom"/>
</dbReference>
<dbReference type="PANTHER" id="PTHR10344">
    <property type="entry name" value="THYMIDYLATE KINASE"/>
    <property type="match status" value="1"/>
</dbReference>
<evidence type="ECO:0000256" key="11">
    <source>
        <dbReference type="SAM" id="MobiDB-lite"/>
    </source>
</evidence>
<dbReference type="Pfam" id="PF02223">
    <property type="entry name" value="Thymidylate_kin"/>
    <property type="match status" value="1"/>
</dbReference>
<organism evidence="13 14">
    <name type="scientific">Corynebacterium propinquum</name>
    <dbReference type="NCBI Taxonomy" id="43769"/>
    <lineage>
        <taxon>Bacteria</taxon>
        <taxon>Bacillati</taxon>
        <taxon>Actinomycetota</taxon>
        <taxon>Actinomycetes</taxon>
        <taxon>Mycobacteriales</taxon>
        <taxon>Corynebacteriaceae</taxon>
        <taxon>Corynebacterium</taxon>
    </lineage>
</organism>
<evidence type="ECO:0000256" key="1">
    <source>
        <dbReference type="ARBA" id="ARBA00009776"/>
    </source>
</evidence>
<evidence type="ECO:0000256" key="5">
    <source>
        <dbReference type="ARBA" id="ARBA00022727"/>
    </source>
</evidence>
<keyword evidence="4 10" id="KW-0808">Transferase</keyword>
<dbReference type="CDD" id="cd01672">
    <property type="entry name" value="TMPK"/>
    <property type="match status" value="1"/>
</dbReference>
<dbReference type="GO" id="GO:0006233">
    <property type="term" value="P:dTDP biosynthetic process"/>
    <property type="evidence" value="ECO:0007669"/>
    <property type="project" value="InterPro"/>
</dbReference>
<comment type="caution">
    <text evidence="10">Lacks conserved residue(s) required for the propagation of feature annotation.</text>
</comment>
<keyword evidence="7 10" id="KW-0418">Kinase</keyword>
<dbReference type="InterPro" id="IPR018094">
    <property type="entry name" value="Thymidylate_kinase"/>
</dbReference>
<keyword evidence="5 10" id="KW-0545">Nucleotide biosynthesis</keyword>
<dbReference type="GO" id="GO:0004798">
    <property type="term" value="F:dTMP kinase activity"/>
    <property type="evidence" value="ECO:0007669"/>
    <property type="project" value="UniProtKB-UniRule"/>
</dbReference>
<evidence type="ECO:0000256" key="8">
    <source>
        <dbReference type="ARBA" id="ARBA00022840"/>
    </source>
</evidence>
<dbReference type="HAMAP" id="MF_00165">
    <property type="entry name" value="Thymidylate_kinase"/>
    <property type="match status" value="1"/>
</dbReference>
<dbReference type="GO" id="GO:0005829">
    <property type="term" value="C:cytosol"/>
    <property type="evidence" value="ECO:0007669"/>
    <property type="project" value="TreeGrafter"/>
</dbReference>
<dbReference type="Gene3D" id="3.40.50.300">
    <property type="entry name" value="P-loop containing nucleotide triphosphate hydrolases"/>
    <property type="match status" value="1"/>
</dbReference>
<evidence type="ECO:0000256" key="9">
    <source>
        <dbReference type="ARBA" id="ARBA00048743"/>
    </source>
</evidence>
<evidence type="ECO:0000256" key="3">
    <source>
        <dbReference type="ARBA" id="ARBA00017144"/>
    </source>
</evidence>
<evidence type="ECO:0000313" key="13">
    <source>
        <dbReference type="EMBL" id="MDK4326876.1"/>
    </source>
</evidence>
<dbReference type="PROSITE" id="PS01331">
    <property type="entry name" value="THYMIDYLATE_KINASE"/>
    <property type="match status" value="1"/>
</dbReference>
<evidence type="ECO:0000256" key="6">
    <source>
        <dbReference type="ARBA" id="ARBA00022741"/>
    </source>
</evidence>
<dbReference type="EMBL" id="JASNVP010000010">
    <property type="protein sequence ID" value="MDK4326876.1"/>
    <property type="molecule type" value="Genomic_DNA"/>
</dbReference>
<feature type="region of interest" description="Disordered" evidence="11">
    <location>
        <begin position="167"/>
        <end position="188"/>
    </location>
</feature>
<feature type="domain" description="Thymidylate kinase-like" evidence="12">
    <location>
        <begin position="5"/>
        <end position="200"/>
    </location>
</feature>
<comment type="caution">
    <text evidence="13">The sequence shown here is derived from an EMBL/GenBank/DDBJ whole genome shotgun (WGS) entry which is preliminary data.</text>
</comment>
<keyword evidence="8 10" id="KW-0067">ATP-binding</keyword>
<dbReference type="RefSeq" id="WP_284590005.1">
    <property type="nucleotide sequence ID" value="NZ_CP100361.1"/>
</dbReference>
<evidence type="ECO:0000256" key="4">
    <source>
        <dbReference type="ARBA" id="ARBA00022679"/>
    </source>
</evidence>
<evidence type="ECO:0000313" key="14">
    <source>
        <dbReference type="Proteomes" id="UP001226160"/>
    </source>
</evidence>
<accession>A0AAP4FBI3</accession>
<dbReference type="GO" id="GO:0005524">
    <property type="term" value="F:ATP binding"/>
    <property type="evidence" value="ECO:0007669"/>
    <property type="project" value="UniProtKB-UniRule"/>
</dbReference>
<sequence length="251" mass="27452">MIIAIEGIDGAGKNTAVTALTKMLRQQGIAVEVLAFPDYDNSIHAQLAREALYGRMGDLSDSPYAMATLFALDRAASRDTLWQYHADGSDNHAGNHADAADNARHSDAVLILDRYVASSAAYSWARTGEQAVTDWVAELEFGRLGLPKPDLQILLDVPVDVAAARAQSRSQADATRQRDHYERDSDLQTNTNAAYHQLAALNWASQWLVSDDIDKIMATIHTRRAELAHRSVPVTPPPEDEYDDGSNHSGS</sequence>
<comment type="catalytic activity">
    <reaction evidence="9 10">
        <text>dTMP + ATP = dTDP + ADP</text>
        <dbReference type="Rhea" id="RHEA:13517"/>
        <dbReference type="ChEBI" id="CHEBI:30616"/>
        <dbReference type="ChEBI" id="CHEBI:58369"/>
        <dbReference type="ChEBI" id="CHEBI:63528"/>
        <dbReference type="ChEBI" id="CHEBI:456216"/>
        <dbReference type="EC" id="2.7.4.9"/>
    </reaction>
</comment>
<proteinExistence type="inferred from homology"/>
<evidence type="ECO:0000256" key="2">
    <source>
        <dbReference type="ARBA" id="ARBA00012980"/>
    </source>
</evidence>
<dbReference type="SUPFAM" id="SSF52540">
    <property type="entry name" value="P-loop containing nucleoside triphosphate hydrolases"/>
    <property type="match status" value="1"/>
</dbReference>
<feature type="compositionally biased region" description="Basic and acidic residues" evidence="11">
    <location>
        <begin position="175"/>
        <end position="186"/>
    </location>
</feature>
<feature type="region of interest" description="Disordered" evidence="11">
    <location>
        <begin position="226"/>
        <end position="251"/>
    </location>
</feature>
<comment type="similarity">
    <text evidence="1 10">Belongs to the thymidylate kinase family.</text>
</comment>
<evidence type="ECO:0000259" key="12">
    <source>
        <dbReference type="Pfam" id="PF02223"/>
    </source>
</evidence>
<gene>
    <name evidence="10" type="primary">tmk</name>
    <name evidence="13" type="ORF">QPX54_10235</name>
</gene>
<reference evidence="13" key="1">
    <citation type="submission" date="2023-05" db="EMBL/GenBank/DDBJ databases">
        <title>Metabolic capabilities are highly conserved among human nasal-associated Corynebacterium species in pangenomic analyses.</title>
        <authorList>
            <person name="Tran T.H."/>
            <person name="Roberts A.Q."/>
            <person name="Escapa I.F."/>
            <person name="Gao W."/>
            <person name="Conlan S."/>
            <person name="Kong H."/>
            <person name="Segre J.A."/>
            <person name="Kelly M.S."/>
            <person name="Lemon K.P."/>
        </authorList>
    </citation>
    <scope>NUCLEOTIDE SEQUENCE</scope>
    <source>
        <strain evidence="13">KPL2654</strain>
    </source>
</reference>
<dbReference type="EC" id="2.7.4.9" evidence="2 10"/>
<dbReference type="InterPro" id="IPR027417">
    <property type="entry name" value="P-loop_NTPase"/>
</dbReference>
<protein>
    <recommendedName>
        <fullName evidence="3 10">Thymidylate kinase</fullName>
        <ecNumber evidence="2 10">2.7.4.9</ecNumber>
    </recommendedName>
    <alternativeName>
        <fullName evidence="10">dTMP kinase</fullName>
    </alternativeName>
</protein>
<name>A0AAP4FBI3_9CORY</name>